<reference evidence="1" key="2">
    <citation type="submission" date="2020-09" db="EMBL/GenBank/DDBJ databases">
        <authorList>
            <person name="Sun Q."/>
            <person name="Ohkuma M."/>
        </authorList>
    </citation>
    <scope>NUCLEOTIDE SEQUENCE</scope>
    <source>
        <strain evidence="1">JCM 4784</strain>
    </source>
</reference>
<dbReference type="Proteomes" id="UP000608024">
    <property type="component" value="Unassembled WGS sequence"/>
</dbReference>
<evidence type="ECO:0000313" key="2">
    <source>
        <dbReference type="Proteomes" id="UP000608024"/>
    </source>
</evidence>
<dbReference type="EMBL" id="BNBT01000045">
    <property type="protein sequence ID" value="GHE62047.1"/>
    <property type="molecule type" value="Genomic_DNA"/>
</dbReference>
<accession>A0A919DPA0</accession>
<sequence>MNAPTTPLDLILGRDQASAFLHARAQDLVRLDHLPEPVALRLVHRGVLRGDPLVLADERQMWTLRADTDPDDAPAHRLCVHARRTCPPRVLVSDPDDPTGEIDELLLEVLEMYQLATWYPLPGAVGRVA</sequence>
<dbReference type="AlphaFoldDB" id="A0A919DPA0"/>
<comment type="caution">
    <text evidence="1">The sequence shown here is derived from an EMBL/GenBank/DDBJ whole genome shotgun (WGS) entry which is preliminary data.</text>
</comment>
<gene>
    <name evidence="1" type="ORF">GCM10018785_33840</name>
</gene>
<dbReference type="RefSeq" id="WP_190136778.1">
    <property type="nucleotide sequence ID" value="NZ_BNBT01000045.1"/>
</dbReference>
<organism evidence="1 2">
    <name type="scientific">Streptomyces longispororuber</name>
    <dbReference type="NCBI Taxonomy" id="68230"/>
    <lineage>
        <taxon>Bacteria</taxon>
        <taxon>Bacillati</taxon>
        <taxon>Actinomycetota</taxon>
        <taxon>Actinomycetes</taxon>
        <taxon>Kitasatosporales</taxon>
        <taxon>Streptomycetaceae</taxon>
        <taxon>Streptomyces</taxon>
    </lineage>
</organism>
<evidence type="ECO:0000313" key="1">
    <source>
        <dbReference type="EMBL" id="GHE62047.1"/>
    </source>
</evidence>
<protein>
    <submittedName>
        <fullName evidence="1">Uncharacterized protein</fullName>
    </submittedName>
</protein>
<name>A0A919DPA0_9ACTN</name>
<keyword evidence="2" id="KW-1185">Reference proteome</keyword>
<reference evidence="1" key="1">
    <citation type="journal article" date="2014" name="Int. J. Syst. Evol. Microbiol.">
        <title>Complete genome sequence of Corynebacterium casei LMG S-19264T (=DSM 44701T), isolated from a smear-ripened cheese.</title>
        <authorList>
            <consortium name="US DOE Joint Genome Institute (JGI-PGF)"/>
            <person name="Walter F."/>
            <person name="Albersmeier A."/>
            <person name="Kalinowski J."/>
            <person name="Ruckert C."/>
        </authorList>
    </citation>
    <scope>NUCLEOTIDE SEQUENCE</scope>
    <source>
        <strain evidence="1">JCM 4784</strain>
    </source>
</reference>
<proteinExistence type="predicted"/>